<protein>
    <recommendedName>
        <fullName evidence="2">Acyltransferase 3 domain-containing protein</fullName>
    </recommendedName>
</protein>
<dbReference type="RefSeq" id="XP_066637597.1">
    <property type="nucleotide sequence ID" value="XM_066772318.1"/>
</dbReference>
<feature type="domain" description="Acyltransferase 3" evidence="2">
    <location>
        <begin position="11"/>
        <end position="385"/>
    </location>
</feature>
<dbReference type="InterPro" id="IPR002656">
    <property type="entry name" value="Acyl_transf_3_dom"/>
</dbReference>
<evidence type="ECO:0000313" key="4">
    <source>
        <dbReference type="Proteomes" id="UP001430584"/>
    </source>
</evidence>
<comment type="caution">
    <text evidence="3">The sequence shown here is derived from an EMBL/GenBank/DDBJ whole genome shotgun (WGS) entry which is preliminary data.</text>
</comment>
<reference evidence="3 4" key="1">
    <citation type="submission" date="2024-02" db="EMBL/GenBank/DDBJ databases">
        <title>De novo assembly and annotation of 12 fungi associated with fruit tree decline syndrome in Ontario, Canada.</title>
        <authorList>
            <person name="Sulman M."/>
            <person name="Ellouze W."/>
            <person name="Ilyukhin E."/>
        </authorList>
    </citation>
    <scope>NUCLEOTIDE SEQUENCE [LARGE SCALE GENOMIC DNA]</scope>
    <source>
        <strain evidence="3 4">FDS-637</strain>
    </source>
</reference>
<feature type="transmembrane region" description="Helical" evidence="1">
    <location>
        <begin position="356"/>
        <end position="378"/>
    </location>
</feature>
<feature type="transmembrane region" description="Helical" evidence="1">
    <location>
        <begin position="191"/>
        <end position="211"/>
    </location>
</feature>
<sequence>MYEKDKPQPTAYLDGLRGIASLIVFSFHTLWAYSNLVEYGYGDGPKNQHFLQLPFIRLIHAGHAMVPVFFVVGGYVMALKPLRRVRSHESKNLHIHLAGFVFRKAMRLYVPAIIMTSISMLTLQFGMWEYPRHFIMNPRLFNYPDKHPPPEPTLAAELSRWVGATVGLSRIFSYFNDGFVLPYYNPYDPHLWYLPFELRSTLAVAATLLALSRCRRPAIRMTCILAAAVLSCRLDRWECALFLSGALLADVEMCCRFVPHHHHRRSSNTATTTIVAVFALLLPALYLLSTPNLRIRHTPHGYAHLISLVPPTITDPKRFLHGLGAILLLAALLAAPPLRAPFASTRLATATARRSYALYVVHGPVLHVVGYGVAGRVWRAVGLESSSSSLATTGAFVKGERARARVEWWTWAVGAGCGSAAAWAVAWAVAGVFERAVGRWVAGWAAAVEGWVVREVLGVVETGEGEKEGREGALPR</sequence>
<keyword evidence="1" id="KW-1133">Transmembrane helix</keyword>
<dbReference type="PANTHER" id="PTHR23028">
    <property type="entry name" value="ACETYLTRANSFERASE"/>
    <property type="match status" value="1"/>
</dbReference>
<gene>
    <name evidence="3" type="ORF">SLS55_000810</name>
</gene>
<dbReference type="PANTHER" id="PTHR23028:SF134">
    <property type="entry name" value="PUTATIVE (AFU_ORTHOLOGUE AFUA_4G08520)-RELATED"/>
    <property type="match status" value="1"/>
</dbReference>
<dbReference type="InterPro" id="IPR050879">
    <property type="entry name" value="Acyltransferase_3"/>
</dbReference>
<dbReference type="Proteomes" id="UP001430584">
    <property type="component" value="Unassembled WGS sequence"/>
</dbReference>
<feature type="transmembrane region" description="Helical" evidence="1">
    <location>
        <begin position="318"/>
        <end position="335"/>
    </location>
</feature>
<dbReference type="Pfam" id="PF01757">
    <property type="entry name" value="Acyl_transf_3"/>
    <property type="match status" value="1"/>
</dbReference>
<evidence type="ECO:0000256" key="1">
    <source>
        <dbReference type="SAM" id="Phobius"/>
    </source>
</evidence>
<feature type="transmembrane region" description="Helical" evidence="1">
    <location>
        <begin position="408"/>
        <end position="430"/>
    </location>
</feature>
<keyword evidence="1" id="KW-0472">Membrane</keyword>
<dbReference type="GeneID" id="92004895"/>
<evidence type="ECO:0000259" key="2">
    <source>
        <dbReference type="Pfam" id="PF01757"/>
    </source>
</evidence>
<proteinExistence type="predicted"/>
<accession>A0ABR3CVC9</accession>
<dbReference type="EMBL" id="JAJVCZ030000001">
    <property type="protein sequence ID" value="KAL0264857.1"/>
    <property type="molecule type" value="Genomic_DNA"/>
</dbReference>
<feature type="transmembrane region" description="Helical" evidence="1">
    <location>
        <begin position="54"/>
        <end position="78"/>
    </location>
</feature>
<evidence type="ECO:0000313" key="3">
    <source>
        <dbReference type="EMBL" id="KAL0264857.1"/>
    </source>
</evidence>
<organism evidence="3 4">
    <name type="scientific">Diplodia seriata</name>
    <dbReference type="NCBI Taxonomy" id="420778"/>
    <lineage>
        <taxon>Eukaryota</taxon>
        <taxon>Fungi</taxon>
        <taxon>Dikarya</taxon>
        <taxon>Ascomycota</taxon>
        <taxon>Pezizomycotina</taxon>
        <taxon>Dothideomycetes</taxon>
        <taxon>Dothideomycetes incertae sedis</taxon>
        <taxon>Botryosphaeriales</taxon>
        <taxon>Botryosphaeriaceae</taxon>
        <taxon>Diplodia</taxon>
    </lineage>
</organism>
<feature type="transmembrane region" description="Helical" evidence="1">
    <location>
        <begin position="270"/>
        <end position="289"/>
    </location>
</feature>
<feature type="transmembrane region" description="Helical" evidence="1">
    <location>
        <begin position="108"/>
        <end position="128"/>
    </location>
</feature>
<keyword evidence="4" id="KW-1185">Reference proteome</keyword>
<keyword evidence="1" id="KW-0812">Transmembrane</keyword>
<name>A0ABR3CVC9_9PEZI</name>
<feature type="transmembrane region" description="Helical" evidence="1">
    <location>
        <begin position="12"/>
        <end position="34"/>
    </location>
</feature>